<dbReference type="InterPro" id="IPR034660">
    <property type="entry name" value="DinB/YfiT-like"/>
</dbReference>
<accession>A0ABW4SUN1</accession>
<dbReference type="RefSeq" id="WP_379572970.1">
    <property type="nucleotide sequence ID" value="NZ_JBHUFV010000022.1"/>
</dbReference>
<gene>
    <name evidence="2" type="ORF">ACFSKW_15755</name>
</gene>
<sequence length="189" mass="20160">MILTEAHEALRTVIRNVPADGWDLPTPCAEWNVTQVLQHAAGDQIGYAAFITGGPMPEENPFAPSGKLADAPEEVAERAMKASADAWATVSPDAQEVPVPVPPNTMTYTLGIGACALDAAVHAWDIAKATGQPSPLTPAMARELLSIAEQHIEPLRTYGVYAAVLDRAEGDDDVAVLLRYLGRDPHWTA</sequence>
<evidence type="ECO:0000313" key="3">
    <source>
        <dbReference type="Proteomes" id="UP001597368"/>
    </source>
</evidence>
<name>A0ABW4SUN1_9ACTN</name>
<dbReference type="Gene3D" id="1.20.120.450">
    <property type="entry name" value="dinb family like domain"/>
    <property type="match status" value="1"/>
</dbReference>
<keyword evidence="3" id="KW-1185">Reference proteome</keyword>
<feature type="domain" description="Mycothiol-dependent maleylpyruvate isomerase metal-binding" evidence="1">
    <location>
        <begin position="3"/>
        <end position="127"/>
    </location>
</feature>
<dbReference type="Proteomes" id="UP001597368">
    <property type="component" value="Unassembled WGS sequence"/>
</dbReference>
<dbReference type="NCBIfam" id="TIGR03086">
    <property type="entry name" value="TIGR03086 family metal-binding protein"/>
    <property type="match status" value="1"/>
</dbReference>
<proteinExistence type="predicted"/>
<dbReference type="InterPro" id="IPR017520">
    <property type="entry name" value="CHP03086"/>
</dbReference>
<protein>
    <submittedName>
        <fullName evidence="2">TIGR03086 family metal-binding protein</fullName>
    </submittedName>
</protein>
<reference evidence="3" key="1">
    <citation type="journal article" date="2019" name="Int. J. Syst. Evol. Microbiol.">
        <title>The Global Catalogue of Microorganisms (GCM) 10K type strain sequencing project: providing services to taxonomists for standard genome sequencing and annotation.</title>
        <authorList>
            <consortium name="The Broad Institute Genomics Platform"/>
            <consortium name="The Broad Institute Genome Sequencing Center for Infectious Disease"/>
            <person name="Wu L."/>
            <person name="Ma J."/>
        </authorList>
    </citation>
    <scope>NUCLEOTIDE SEQUENCE [LARGE SCALE GENOMIC DNA]</scope>
    <source>
        <strain evidence="3">ICMP 6774ER</strain>
    </source>
</reference>
<comment type="caution">
    <text evidence="2">The sequence shown here is derived from an EMBL/GenBank/DDBJ whole genome shotgun (WGS) entry which is preliminary data.</text>
</comment>
<evidence type="ECO:0000313" key="2">
    <source>
        <dbReference type="EMBL" id="MFD1932931.1"/>
    </source>
</evidence>
<dbReference type="InterPro" id="IPR024344">
    <property type="entry name" value="MDMPI_metal-binding"/>
</dbReference>
<dbReference type="EMBL" id="JBHUFV010000022">
    <property type="protein sequence ID" value="MFD1932931.1"/>
    <property type="molecule type" value="Genomic_DNA"/>
</dbReference>
<dbReference type="SUPFAM" id="SSF109854">
    <property type="entry name" value="DinB/YfiT-like putative metalloenzymes"/>
    <property type="match status" value="1"/>
</dbReference>
<organism evidence="2 3">
    <name type="scientific">Nonomuraea mangrovi</name>
    <dbReference type="NCBI Taxonomy" id="2316207"/>
    <lineage>
        <taxon>Bacteria</taxon>
        <taxon>Bacillati</taxon>
        <taxon>Actinomycetota</taxon>
        <taxon>Actinomycetes</taxon>
        <taxon>Streptosporangiales</taxon>
        <taxon>Streptosporangiaceae</taxon>
        <taxon>Nonomuraea</taxon>
    </lineage>
</organism>
<dbReference type="NCBIfam" id="TIGR03083">
    <property type="entry name" value="maleylpyruvate isomerase family mycothiol-dependent enzyme"/>
    <property type="match status" value="1"/>
</dbReference>
<evidence type="ECO:0000259" key="1">
    <source>
        <dbReference type="Pfam" id="PF11716"/>
    </source>
</evidence>
<dbReference type="Pfam" id="PF11716">
    <property type="entry name" value="MDMPI_N"/>
    <property type="match status" value="1"/>
</dbReference>
<dbReference type="InterPro" id="IPR017517">
    <property type="entry name" value="Maleyloyr_isom"/>
</dbReference>